<name>A0AAD3DDA8_9STRA</name>
<dbReference type="AlphaFoldDB" id="A0AAD3DDA8"/>
<dbReference type="EMBL" id="BLLK01000072">
    <property type="protein sequence ID" value="GFH61191.1"/>
    <property type="molecule type" value="Genomic_DNA"/>
</dbReference>
<accession>A0AAD3DDA8</accession>
<evidence type="ECO:0000313" key="2">
    <source>
        <dbReference type="EMBL" id="GFH61191.1"/>
    </source>
</evidence>
<evidence type="ECO:0000313" key="3">
    <source>
        <dbReference type="Proteomes" id="UP001054902"/>
    </source>
</evidence>
<organism evidence="2 3">
    <name type="scientific">Chaetoceros tenuissimus</name>
    <dbReference type="NCBI Taxonomy" id="426638"/>
    <lineage>
        <taxon>Eukaryota</taxon>
        <taxon>Sar</taxon>
        <taxon>Stramenopiles</taxon>
        <taxon>Ochrophyta</taxon>
        <taxon>Bacillariophyta</taxon>
        <taxon>Coscinodiscophyceae</taxon>
        <taxon>Chaetocerotophycidae</taxon>
        <taxon>Chaetocerotales</taxon>
        <taxon>Chaetocerotaceae</taxon>
        <taxon>Chaetoceros</taxon>
    </lineage>
</organism>
<sequence>MSSEETPAVKIEKSRVEKFISILTKAIQKSHGTISTPEIIDQCYGEDAATFDDDENGNMLVGLLDDSLDKIDEEAMEHIQKIVKQYAQRPLQCLDDAIAHVDALEKKELQEEEDDRQSAQEAIVMSKLPQGVSAEDVLQYQAYLIQKKARDDLIESMKRIDEECEQLRAQLEQKKKQVQDSIENLDEKSKSMSNAADMCSYVVS</sequence>
<dbReference type="Proteomes" id="UP001054902">
    <property type="component" value="Unassembled WGS sequence"/>
</dbReference>
<reference evidence="2 3" key="1">
    <citation type="journal article" date="2021" name="Sci. Rep.">
        <title>The genome of the diatom Chaetoceros tenuissimus carries an ancient integrated fragment of an extant virus.</title>
        <authorList>
            <person name="Hongo Y."/>
            <person name="Kimura K."/>
            <person name="Takaki Y."/>
            <person name="Yoshida Y."/>
            <person name="Baba S."/>
            <person name="Kobayashi G."/>
            <person name="Nagasaki K."/>
            <person name="Hano T."/>
            <person name="Tomaru Y."/>
        </authorList>
    </citation>
    <scope>NUCLEOTIDE SEQUENCE [LARGE SCALE GENOMIC DNA]</scope>
    <source>
        <strain evidence="2 3">NIES-3715</strain>
    </source>
</reference>
<proteinExistence type="predicted"/>
<gene>
    <name evidence="2" type="ORF">CTEN210_17667</name>
</gene>
<protein>
    <submittedName>
        <fullName evidence="2">Uncharacterized protein</fullName>
    </submittedName>
</protein>
<keyword evidence="3" id="KW-1185">Reference proteome</keyword>
<comment type="caution">
    <text evidence="2">The sequence shown here is derived from an EMBL/GenBank/DDBJ whole genome shotgun (WGS) entry which is preliminary data.</text>
</comment>
<feature type="coiled-coil region" evidence="1">
    <location>
        <begin position="150"/>
        <end position="195"/>
    </location>
</feature>
<evidence type="ECO:0000256" key="1">
    <source>
        <dbReference type="SAM" id="Coils"/>
    </source>
</evidence>
<keyword evidence="1" id="KW-0175">Coiled coil</keyword>